<keyword evidence="7" id="KW-0704">Schiff base</keyword>
<comment type="caution">
    <text evidence="10">The sequence shown here is derived from an EMBL/GenBank/DDBJ whole genome shotgun (WGS) entry which is preliminary data.</text>
</comment>
<dbReference type="InterPro" id="IPR031338">
    <property type="entry name" value="KDPG/KHG_AS_2"/>
</dbReference>
<feature type="compositionally biased region" description="Low complexity" evidence="9">
    <location>
        <begin position="31"/>
        <end position="49"/>
    </location>
</feature>
<dbReference type="GO" id="GO:0008700">
    <property type="term" value="F:(R,S)-4-hydroxy-2-oxoglutarate aldolase activity"/>
    <property type="evidence" value="ECO:0007669"/>
    <property type="project" value="UniProtKB-EC"/>
</dbReference>
<evidence type="ECO:0000256" key="5">
    <source>
        <dbReference type="ARBA" id="ARBA00013063"/>
    </source>
</evidence>
<evidence type="ECO:0000256" key="6">
    <source>
        <dbReference type="ARBA" id="ARBA00023239"/>
    </source>
</evidence>
<evidence type="ECO:0000256" key="1">
    <source>
        <dbReference type="ARBA" id="ARBA00000654"/>
    </source>
</evidence>
<comment type="similarity">
    <text evidence="3">Belongs to the KHG/KDPG aldolase family.</text>
</comment>
<dbReference type="InterPro" id="IPR013785">
    <property type="entry name" value="Aldolase_TIM"/>
</dbReference>
<dbReference type="InterPro" id="IPR031337">
    <property type="entry name" value="KDPG/KHG_AS_1"/>
</dbReference>
<evidence type="ECO:0000256" key="7">
    <source>
        <dbReference type="ARBA" id="ARBA00023270"/>
    </source>
</evidence>
<dbReference type="PANTHER" id="PTHR30246:SF1">
    <property type="entry name" value="2-DEHYDRO-3-DEOXY-6-PHOSPHOGALACTONATE ALDOLASE-RELATED"/>
    <property type="match status" value="1"/>
</dbReference>
<dbReference type="PROSITE" id="PS00159">
    <property type="entry name" value="ALDOLASE_KDPG_KHG_1"/>
    <property type="match status" value="1"/>
</dbReference>
<feature type="region of interest" description="Disordered" evidence="9">
    <location>
        <begin position="1"/>
        <end position="62"/>
    </location>
</feature>
<dbReference type="EC" id="4.1.2.14" evidence="5"/>
<reference evidence="10 11" key="1">
    <citation type="submission" date="2020-10" db="EMBL/GenBank/DDBJ databases">
        <title>Myceligenerans pegani sp. nov., an endophytic actinomycete isolated from Peganum harmala L. in Xinjiang, China.</title>
        <authorList>
            <person name="Xin L."/>
        </authorList>
    </citation>
    <scope>NUCLEOTIDE SEQUENCE [LARGE SCALE GENOMIC DNA]</scope>
    <source>
        <strain evidence="10 11">TRM65318</strain>
    </source>
</reference>
<comment type="pathway">
    <text evidence="2">Carbohydrate acid metabolism; 2-dehydro-3-deoxy-D-gluconate degradation; D-glyceraldehyde 3-phosphate and pyruvate from 2-dehydro-3-deoxy-D-gluconate: step 2/2.</text>
</comment>
<proteinExistence type="inferred from homology"/>
<evidence type="ECO:0000256" key="8">
    <source>
        <dbReference type="ARBA" id="ARBA00023277"/>
    </source>
</evidence>
<comment type="subunit">
    <text evidence="4">Homotrimer.</text>
</comment>
<dbReference type="Pfam" id="PF01081">
    <property type="entry name" value="Aldolase"/>
    <property type="match status" value="1"/>
</dbReference>
<keyword evidence="8" id="KW-0119">Carbohydrate metabolism</keyword>
<dbReference type="PROSITE" id="PS00160">
    <property type="entry name" value="ALDOLASE_KDPG_KHG_2"/>
    <property type="match status" value="1"/>
</dbReference>
<dbReference type="InterPro" id="IPR000887">
    <property type="entry name" value="Aldlse_KDPG_KHG"/>
</dbReference>
<dbReference type="GO" id="GO:0008675">
    <property type="term" value="F:2-dehydro-3-deoxy-phosphogluconate aldolase activity"/>
    <property type="evidence" value="ECO:0007669"/>
    <property type="project" value="UniProtKB-EC"/>
</dbReference>
<feature type="compositionally biased region" description="Low complexity" evidence="9">
    <location>
        <begin position="9"/>
        <end position="22"/>
    </location>
</feature>
<keyword evidence="6 10" id="KW-0456">Lyase</keyword>
<dbReference type="NCBIfam" id="NF004325">
    <property type="entry name" value="PRK05718.1"/>
    <property type="match status" value="1"/>
</dbReference>
<dbReference type="CDD" id="cd00452">
    <property type="entry name" value="KDPG_aldolase"/>
    <property type="match status" value="1"/>
</dbReference>
<evidence type="ECO:0000256" key="4">
    <source>
        <dbReference type="ARBA" id="ARBA00011233"/>
    </source>
</evidence>
<evidence type="ECO:0000256" key="2">
    <source>
        <dbReference type="ARBA" id="ARBA00004736"/>
    </source>
</evidence>
<evidence type="ECO:0000256" key="9">
    <source>
        <dbReference type="SAM" id="MobiDB-lite"/>
    </source>
</evidence>
<protein>
    <recommendedName>
        <fullName evidence="5">2-dehydro-3-deoxy-phosphogluconate aldolase</fullName>
        <ecNumber evidence="5">4.1.2.14</ecNumber>
    </recommendedName>
</protein>
<dbReference type="NCBIfam" id="TIGR01182">
    <property type="entry name" value="eda"/>
    <property type="match status" value="1"/>
</dbReference>
<dbReference type="SUPFAM" id="SSF51569">
    <property type="entry name" value="Aldolase"/>
    <property type="match status" value="1"/>
</dbReference>
<evidence type="ECO:0000313" key="11">
    <source>
        <dbReference type="Proteomes" id="UP000625527"/>
    </source>
</evidence>
<accession>A0ABR9MV58</accession>
<name>A0ABR9MV58_9MICO</name>
<dbReference type="Proteomes" id="UP000625527">
    <property type="component" value="Unassembled WGS sequence"/>
</dbReference>
<organism evidence="10 11">
    <name type="scientific">Myceligenerans pegani</name>
    <dbReference type="NCBI Taxonomy" id="2776917"/>
    <lineage>
        <taxon>Bacteria</taxon>
        <taxon>Bacillati</taxon>
        <taxon>Actinomycetota</taxon>
        <taxon>Actinomycetes</taxon>
        <taxon>Micrococcales</taxon>
        <taxon>Promicromonosporaceae</taxon>
        <taxon>Myceligenerans</taxon>
    </lineage>
</organism>
<dbReference type="PANTHER" id="PTHR30246">
    <property type="entry name" value="2-KETO-3-DEOXY-6-PHOSPHOGLUCONATE ALDOLASE"/>
    <property type="match status" value="1"/>
</dbReference>
<gene>
    <name evidence="10" type="primary">eda</name>
    <name evidence="10" type="ORF">IHE71_06020</name>
</gene>
<evidence type="ECO:0000256" key="3">
    <source>
        <dbReference type="ARBA" id="ARBA00006906"/>
    </source>
</evidence>
<comment type="catalytic activity">
    <reaction evidence="1">
        <text>2-dehydro-3-deoxy-6-phospho-D-gluconate = D-glyceraldehyde 3-phosphate + pyruvate</text>
        <dbReference type="Rhea" id="RHEA:17089"/>
        <dbReference type="ChEBI" id="CHEBI:15361"/>
        <dbReference type="ChEBI" id="CHEBI:57569"/>
        <dbReference type="ChEBI" id="CHEBI:59776"/>
        <dbReference type="EC" id="4.1.2.14"/>
    </reaction>
</comment>
<dbReference type="EMBL" id="JADAQT010000059">
    <property type="protein sequence ID" value="MBE1875265.1"/>
    <property type="molecule type" value="Genomic_DNA"/>
</dbReference>
<dbReference type="Gene3D" id="3.20.20.70">
    <property type="entry name" value="Aldolase class I"/>
    <property type="match status" value="1"/>
</dbReference>
<sequence length="280" mass="27043">MRVDDGVRSVTVSGESSSPGGSVAPGGSVGAPGSAESAGSTGPGESTGSAGRGKAAGSVEPVEAVGSGSVLERLGRARVVPVVVVDDAEQGLGVAEALEGGGLPVAEVTFRTSGARDAIEAITADHPGMLVGAGTVVNPRQVDEAVAAGASFLVSPGLSESVVRAAREAGVPILPGVATASDIMAALELGVTTVKLFPAGVVGGPGAIKALSAPFGQVTFVPTGGVTAANLPDYLALSSVLAVGGSWMVDKELVVAGDFAEITRRTAQAVAIATGAGPRG</sequence>
<keyword evidence="11" id="KW-1185">Reference proteome</keyword>
<evidence type="ECO:0000313" key="10">
    <source>
        <dbReference type="EMBL" id="MBE1875265.1"/>
    </source>
</evidence>